<dbReference type="CDD" id="cd09105">
    <property type="entry name" value="PLDc_vPLD1_2_like_2"/>
    <property type="match status" value="3"/>
</dbReference>
<dbReference type="InterPro" id="IPR015679">
    <property type="entry name" value="PLipase_D_fam"/>
</dbReference>
<dbReference type="InterPro" id="IPR025202">
    <property type="entry name" value="PLD-like_dom"/>
</dbReference>
<evidence type="ECO:0000256" key="7">
    <source>
        <dbReference type="SAM" id="MobiDB-lite"/>
    </source>
</evidence>
<dbReference type="Pfam" id="PF13091">
    <property type="entry name" value="PLDc_2"/>
    <property type="match status" value="3"/>
</dbReference>
<protein>
    <recommendedName>
        <fullName evidence="2">phospholipase D</fullName>
        <ecNumber evidence="2">3.1.4.4</ecNumber>
    </recommendedName>
</protein>
<dbReference type="GO" id="GO:0005886">
    <property type="term" value="C:plasma membrane"/>
    <property type="evidence" value="ECO:0007669"/>
    <property type="project" value="TreeGrafter"/>
</dbReference>
<dbReference type="SMART" id="SM00155">
    <property type="entry name" value="PLDc"/>
    <property type="match status" value="4"/>
</dbReference>
<reference evidence="9 10" key="1">
    <citation type="journal article" date="2017" name="Genome Biol. Evol.">
        <title>Phytophthora megakarya and P. palmivora, closely related causal agents of cacao black pod rot, underwent increases in genome sizes and gene numbers by different mechanisms.</title>
        <authorList>
            <person name="Ali S.S."/>
            <person name="Shao J."/>
            <person name="Lary D.J."/>
            <person name="Kronmiller B."/>
            <person name="Shen D."/>
            <person name="Strem M.D."/>
            <person name="Amoako-Attah I."/>
            <person name="Akrofi A.Y."/>
            <person name="Begoude B.A."/>
            <person name="Ten Hoopen G.M."/>
            <person name="Coulibaly K."/>
            <person name="Kebe B.I."/>
            <person name="Melnick R.L."/>
            <person name="Guiltinan M.J."/>
            <person name="Tyler B.M."/>
            <person name="Meinhardt L.W."/>
            <person name="Bailey B.A."/>
        </authorList>
    </citation>
    <scope>NUCLEOTIDE SEQUENCE [LARGE SCALE GENOMIC DNA]</scope>
    <source>
        <strain evidence="10">sbr112.9</strain>
    </source>
</reference>
<feature type="domain" description="PLD phosphodiesterase" evidence="8">
    <location>
        <begin position="1277"/>
        <end position="1304"/>
    </location>
</feature>
<dbReference type="Gene3D" id="3.30.870.10">
    <property type="entry name" value="Endonuclease Chain A"/>
    <property type="match status" value="5"/>
</dbReference>
<keyword evidence="4" id="KW-0378">Hydrolase</keyword>
<feature type="domain" description="PLD phosphodiesterase" evidence="8">
    <location>
        <begin position="145"/>
        <end position="172"/>
    </location>
</feature>
<evidence type="ECO:0000259" key="8">
    <source>
        <dbReference type="PROSITE" id="PS50035"/>
    </source>
</evidence>
<sequence>GLDDDFLDYENPPYDHLAGLDYASSKTSATLGNQNVQIVRTFSCEYEHYEFAPHGEKSIFEAHLKAIKNAKNFIYIEDQYFILVPELLDALLEILPTIQRLIVVTNPQTEVFGNGGYIKYSYEMVSPLVKKFPNKFDLYTTKTDRDVFIHSKLLIVDDVYLSVGSANWNRRSMTSDSEIAANIIDGDTVKSPDGVTVKKMARDFRIRKFQEMTGLSYNKLNAMTFIEAADEFKAAASASNKASILQHLEVNYHAYYIAITDAVRKVSDPQDTFVALLVAPTPSLALSFSSLFDNDDNSSSNAMPTVDSPSLNTKTTDKDNPNVPVRQPLLDATDWFLTEQDITDSRGGIPREGLAVYTTGNKVTSYTVPNEFFDAAYDDFTSTKEGDRILLSAWEVSLVPLKPDIDPTGATTGVHEMVAGVVERGGSIHILGWSNLLHRKINIEARDDINKIPPSQVNGAEAVYIFDDRVRTMTSSHHQKSLVFAVNSSSDKHDQPIAYVGGLDFSNDRWDTIYHNNSAIRDAAGITYERKGWMDAHVRIHGPAAKDVANNFLARWNSDYLPCQHLTADLLDFENPPYKKLPALDYASSNTTSKLGKQSVQIVRTFSCKYKHYKEFAPRGENSLFQARLKAIKNAKNYIYVEDQYFILVPELLDALMEVMPKIQRLIVVVNVLELKYQITGYGKYLYDMVSPLLKAYPNKFNLYTTKQKLSIYVHSKLVIIDDVYLSVGSSNWNRRGMTSDSEMNANIVDSDKIKSPDGVTVNKLSRDFRIRKFQEMTGRTYDELDAMTLAEAFTALGEAASSGSTILQHLEMDYHLYYAVFNGFLRQNVDPQDTSLYAAKMSFNRTVSLAVSLMVFTILPASSAFSFKSLFDKTQNTISVDLSDGTDITPRQPILEPANWFLNEQEITDSRGGVPRDDMSVYTTGNKVTSYTVSNEYFNAVYDDLSTTKEGDRVLLNTWTSALVPLKPDVDPTGATTGFKEVFSGVVKRGGNVNILGWANIAGGYMPYNIRARNAINRIPSSPINGAKAMYIFDDRAKLISSQHQKNMVIVTDSSLDPDDQPVAYVGGIDLANDRWDTIYHNNTAIRDAGHITYQQKGWVDGHIRIHGPAAKDVANNFLARWNSKYLPCQNLKNRLLDFANPLYDAIPPLDYTSSNTSAQLGNQSIQITRTFSCEYEHYKEFAPKGETSLFRARLKAIKNAKNFIYIEDQYFVFMPELLSALMEVMPKIQRLIVVTKEQTNGFTNAGYIKYLYENVEPIRSKYPNKFKIYTTKKELDLCIHSKIVIIDDVYLSIGSANWNRRSMTADTELNADVVDGDTVKSPEGVTVGKLPRDFRIRKFVEMTGLSYDKLDRMTFVEAADQFAVAAADATTILATNIVEYHAYFFAITDLMRKISDPQDTCTAGKFD</sequence>
<dbReference type="OrthoDB" id="14911at2759"/>
<evidence type="ECO:0000313" key="9">
    <source>
        <dbReference type="EMBL" id="POM61984.1"/>
    </source>
</evidence>
<comment type="caution">
    <text evidence="9">The sequence shown here is derived from an EMBL/GenBank/DDBJ whole genome shotgun (WGS) entry which is preliminary data.</text>
</comment>
<comment type="catalytic activity">
    <reaction evidence="1">
        <text>a 1,2-diacyl-sn-glycero-3-phosphocholine + H2O = a 1,2-diacyl-sn-glycero-3-phosphate + choline + H(+)</text>
        <dbReference type="Rhea" id="RHEA:14445"/>
        <dbReference type="ChEBI" id="CHEBI:15354"/>
        <dbReference type="ChEBI" id="CHEBI:15377"/>
        <dbReference type="ChEBI" id="CHEBI:15378"/>
        <dbReference type="ChEBI" id="CHEBI:57643"/>
        <dbReference type="ChEBI" id="CHEBI:58608"/>
        <dbReference type="EC" id="3.1.4.4"/>
    </reaction>
</comment>
<dbReference type="GO" id="GO:0004630">
    <property type="term" value="F:phospholipase D activity"/>
    <property type="evidence" value="ECO:0007669"/>
    <property type="project" value="UniProtKB-EC"/>
</dbReference>
<feature type="non-terminal residue" evidence="9">
    <location>
        <position position="1"/>
    </location>
</feature>
<dbReference type="SUPFAM" id="SSF56024">
    <property type="entry name" value="Phospholipase D/nuclease"/>
    <property type="match status" value="5"/>
</dbReference>
<dbReference type="EMBL" id="NCKW01015705">
    <property type="protein sequence ID" value="POM61984.1"/>
    <property type="molecule type" value="Genomic_DNA"/>
</dbReference>
<dbReference type="PROSITE" id="PS50035">
    <property type="entry name" value="PLD"/>
    <property type="match status" value="3"/>
</dbReference>
<keyword evidence="6" id="KW-0443">Lipid metabolism</keyword>
<dbReference type="Proteomes" id="UP000237271">
    <property type="component" value="Unassembled WGS sequence"/>
</dbReference>
<organism evidence="9 10">
    <name type="scientific">Phytophthora palmivora</name>
    <dbReference type="NCBI Taxonomy" id="4796"/>
    <lineage>
        <taxon>Eukaryota</taxon>
        <taxon>Sar</taxon>
        <taxon>Stramenopiles</taxon>
        <taxon>Oomycota</taxon>
        <taxon>Peronosporomycetes</taxon>
        <taxon>Peronosporales</taxon>
        <taxon>Peronosporaceae</taxon>
        <taxon>Phytophthora</taxon>
    </lineage>
</organism>
<evidence type="ECO:0000256" key="6">
    <source>
        <dbReference type="ARBA" id="ARBA00023098"/>
    </source>
</evidence>
<dbReference type="PANTHER" id="PTHR18896">
    <property type="entry name" value="PHOSPHOLIPASE D"/>
    <property type="match status" value="1"/>
</dbReference>
<evidence type="ECO:0000256" key="2">
    <source>
        <dbReference type="ARBA" id="ARBA00012027"/>
    </source>
</evidence>
<dbReference type="CDD" id="cd09104">
    <property type="entry name" value="PLDc_vPLD1_2_like_1"/>
    <property type="match status" value="1"/>
</dbReference>
<gene>
    <name evidence="9" type="ORF">PHPALM_28915</name>
</gene>
<accession>A0A2P4X8V5</accession>
<dbReference type="PANTHER" id="PTHR18896:SF76">
    <property type="entry name" value="PHOSPHOLIPASE"/>
    <property type="match status" value="1"/>
</dbReference>
<evidence type="ECO:0000313" key="10">
    <source>
        <dbReference type="Proteomes" id="UP000237271"/>
    </source>
</evidence>
<proteinExistence type="predicted"/>
<evidence type="ECO:0000256" key="5">
    <source>
        <dbReference type="ARBA" id="ARBA00022963"/>
    </source>
</evidence>
<evidence type="ECO:0000256" key="4">
    <source>
        <dbReference type="ARBA" id="ARBA00022801"/>
    </source>
</evidence>
<keyword evidence="5" id="KW-0442">Lipid degradation</keyword>
<dbReference type="InterPro" id="IPR001736">
    <property type="entry name" value="PLipase_D/transphosphatidylase"/>
</dbReference>
<dbReference type="EC" id="3.1.4.4" evidence="2"/>
<keyword evidence="3" id="KW-0677">Repeat</keyword>
<name>A0A2P4X8V5_9STRA</name>
<evidence type="ECO:0000256" key="3">
    <source>
        <dbReference type="ARBA" id="ARBA00022737"/>
    </source>
</evidence>
<feature type="domain" description="PLD phosphodiesterase" evidence="8">
    <location>
        <begin position="710"/>
        <end position="737"/>
    </location>
</feature>
<dbReference type="GO" id="GO:0009395">
    <property type="term" value="P:phospholipid catabolic process"/>
    <property type="evidence" value="ECO:0007669"/>
    <property type="project" value="TreeGrafter"/>
</dbReference>
<feature type="region of interest" description="Disordered" evidence="7">
    <location>
        <begin position="298"/>
        <end position="324"/>
    </location>
</feature>
<evidence type="ECO:0000256" key="1">
    <source>
        <dbReference type="ARBA" id="ARBA00000798"/>
    </source>
</evidence>
<keyword evidence="10" id="KW-1185">Reference proteome</keyword>